<evidence type="ECO:0000259" key="5">
    <source>
        <dbReference type="PROSITE" id="PS51006"/>
    </source>
</evidence>
<keyword evidence="3 4" id="KW-0620">Polyamine biosynthesis</keyword>
<comment type="caution">
    <text evidence="6">The sequence shown here is derived from an EMBL/GenBank/DDBJ whole genome shotgun (WGS) entry which is preliminary data.</text>
</comment>
<evidence type="ECO:0000256" key="3">
    <source>
        <dbReference type="ARBA" id="ARBA00023115"/>
    </source>
</evidence>
<name>A0A1F4VFT9_UNCKA</name>
<dbReference type="CDD" id="cd02440">
    <property type="entry name" value="AdoMet_MTases"/>
    <property type="match status" value="1"/>
</dbReference>
<dbReference type="AlphaFoldDB" id="A0A1F4VFT9"/>
<dbReference type="SUPFAM" id="SSF53335">
    <property type="entry name" value="S-adenosyl-L-methionine-dependent methyltransferases"/>
    <property type="match status" value="1"/>
</dbReference>
<dbReference type="Proteomes" id="UP000176504">
    <property type="component" value="Unassembled WGS sequence"/>
</dbReference>
<sequence length="232" mass="26025">MSFLELFIHRVIFSAHSDFNGDIKVIKVFGNTKFIFGGGVQSLKYDSPEARGSYWEITSYLIKENKEIVRSALILGLGGATIQHFMSEVYPGIKITSVEIDPVIIEVAKKYFDTEKILNHKVIEADSFEVLSKPDAFGIRSKFDVIVVDTHEPPIFSKIPTQAGFLKQIFNLCENGGLVVFSFVVSKDNNEVGLAFLKMVSEYFTDVQVLNVNGAAICDNWLIYGKKQLRVL</sequence>
<comment type="similarity">
    <text evidence="1">Belongs to the spermidine/spermine synthase family.</text>
</comment>
<evidence type="ECO:0000256" key="2">
    <source>
        <dbReference type="ARBA" id="ARBA00022679"/>
    </source>
</evidence>
<gene>
    <name evidence="6" type="ORF">A3A78_02220</name>
</gene>
<evidence type="ECO:0000313" key="7">
    <source>
        <dbReference type="Proteomes" id="UP000176504"/>
    </source>
</evidence>
<dbReference type="PROSITE" id="PS51006">
    <property type="entry name" value="PABS_2"/>
    <property type="match status" value="1"/>
</dbReference>
<dbReference type="InterPro" id="IPR030374">
    <property type="entry name" value="PABS"/>
</dbReference>
<dbReference type="InterPro" id="IPR029063">
    <property type="entry name" value="SAM-dependent_MTases_sf"/>
</dbReference>
<feature type="domain" description="PABS" evidence="5">
    <location>
        <begin position="1"/>
        <end position="231"/>
    </location>
</feature>
<evidence type="ECO:0000256" key="1">
    <source>
        <dbReference type="ARBA" id="ARBA00007867"/>
    </source>
</evidence>
<dbReference type="GO" id="GO:0016740">
    <property type="term" value="F:transferase activity"/>
    <property type="evidence" value="ECO:0007669"/>
    <property type="project" value="UniProtKB-UniRule"/>
</dbReference>
<organism evidence="6 7">
    <name type="scientific">candidate division WWE3 bacterium RIFCSPLOWO2_01_FULL_41_18</name>
    <dbReference type="NCBI Taxonomy" id="1802625"/>
    <lineage>
        <taxon>Bacteria</taxon>
        <taxon>Katanobacteria</taxon>
    </lineage>
</organism>
<accession>A0A1F4VFT9</accession>
<protein>
    <recommendedName>
        <fullName evidence="5">PABS domain-containing protein</fullName>
    </recommendedName>
</protein>
<dbReference type="GO" id="GO:0006596">
    <property type="term" value="P:polyamine biosynthetic process"/>
    <property type="evidence" value="ECO:0007669"/>
    <property type="project" value="UniProtKB-UniRule"/>
</dbReference>
<feature type="active site" description="Proton acceptor" evidence="4">
    <location>
        <position position="149"/>
    </location>
</feature>
<evidence type="ECO:0000313" key="6">
    <source>
        <dbReference type="EMBL" id="OGC55830.1"/>
    </source>
</evidence>
<keyword evidence="2 4" id="KW-0808">Transferase</keyword>
<dbReference type="Gene3D" id="3.40.50.150">
    <property type="entry name" value="Vaccinia Virus protein VP39"/>
    <property type="match status" value="1"/>
</dbReference>
<evidence type="ECO:0000256" key="4">
    <source>
        <dbReference type="PROSITE-ProRule" id="PRU00354"/>
    </source>
</evidence>
<dbReference type="Pfam" id="PF01564">
    <property type="entry name" value="Spermine_synth"/>
    <property type="match status" value="1"/>
</dbReference>
<proteinExistence type="inferred from homology"/>
<dbReference type="EMBL" id="MEVI01000001">
    <property type="protein sequence ID" value="OGC55830.1"/>
    <property type="molecule type" value="Genomic_DNA"/>
</dbReference>
<reference evidence="6 7" key="1">
    <citation type="journal article" date="2016" name="Nat. Commun.">
        <title>Thousands of microbial genomes shed light on interconnected biogeochemical processes in an aquifer system.</title>
        <authorList>
            <person name="Anantharaman K."/>
            <person name="Brown C.T."/>
            <person name="Hug L.A."/>
            <person name="Sharon I."/>
            <person name="Castelle C.J."/>
            <person name="Probst A.J."/>
            <person name="Thomas B.C."/>
            <person name="Singh A."/>
            <person name="Wilkins M.J."/>
            <person name="Karaoz U."/>
            <person name="Brodie E.L."/>
            <person name="Williams K.H."/>
            <person name="Hubbard S.S."/>
            <person name="Banfield J.F."/>
        </authorList>
    </citation>
    <scope>NUCLEOTIDE SEQUENCE [LARGE SCALE GENOMIC DNA]</scope>
</reference>